<dbReference type="EMBL" id="CP017480">
    <property type="protein sequence ID" value="APG06254.1"/>
    <property type="molecule type" value="Genomic_DNA"/>
</dbReference>
<organism evidence="4 5">
    <name type="scientific">Luteibacter rhizovicinus DSM 16549</name>
    <dbReference type="NCBI Taxonomy" id="1440763"/>
    <lineage>
        <taxon>Bacteria</taxon>
        <taxon>Pseudomonadati</taxon>
        <taxon>Pseudomonadota</taxon>
        <taxon>Gammaproteobacteria</taxon>
        <taxon>Lysobacterales</taxon>
        <taxon>Rhodanobacteraceae</taxon>
        <taxon>Luteibacter</taxon>
    </lineage>
</organism>
<dbReference type="Gene3D" id="1.10.101.10">
    <property type="entry name" value="PGBD-like superfamily/PGBD"/>
    <property type="match status" value="1"/>
</dbReference>
<gene>
    <name evidence="4" type="ORF">BJI69_21665</name>
</gene>
<evidence type="ECO:0000313" key="5">
    <source>
        <dbReference type="Proteomes" id="UP000182987"/>
    </source>
</evidence>
<feature type="domain" description="X-Tfes XVIPCD" evidence="3">
    <location>
        <begin position="300"/>
        <end position="397"/>
    </location>
</feature>
<dbReference type="Proteomes" id="UP000182987">
    <property type="component" value="Chromosome"/>
</dbReference>
<name>A0A1L3EZ18_9GAMM</name>
<sequence>MDVLSDKKVTRLVASQGMTRVYEMEDSTWVTAKDGTVSWRNNNPGNLKFEFEGSADRTVHSKRSKENALASAQKRYDGIVGLDHWGNAVFESYEAGREAQKQLIVDGFPDSTVEQIVKGYSKADYSGATHHASQANTIYATATAEGFDLHGKKVIDMSPDERNALIDGIARAEAWKPGSTNQTPPLTDEQLAAAIRPNAHGSTEAQQHARSSVHREGDRGEAVGTMQADLAALGFTARDGSPVHADQRFGPHTKEVVEAFQQSHGLRADGVAGPATLLALAEARANTQTAAQAPVPDMLDARHPAHGIYEQAYSCVAKIDEERGRVPGPHTQAFAGGLTSAATMAGFSRIDHVALSDDAVRGYAIQGDLNSPFKRYVEVDVMQAIQTPLARSSQEAATHVQDHAQQQEQISQAPQAPEPAQQAGPSMTR</sequence>
<accession>A0A1L3EZ18</accession>
<feature type="compositionally biased region" description="Low complexity" evidence="1">
    <location>
        <begin position="404"/>
        <end position="423"/>
    </location>
</feature>
<dbReference type="OrthoDB" id="5939551at2"/>
<dbReference type="STRING" id="1440763.BJI69_21665"/>
<dbReference type="RefSeq" id="WP_046980296.1">
    <property type="nucleotide sequence ID" value="NZ_CP017480.1"/>
</dbReference>
<protein>
    <submittedName>
        <fullName evidence="4">Uncharacterized protein</fullName>
    </submittedName>
</protein>
<feature type="region of interest" description="Disordered" evidence="1">
    <location>
        <begin position="199"/>
        <end position="222"/>
    </location>
</feature>
<reference evidence="5" key="1">
    <citation type="submission" date="2016-09" db="EMBL/GenBank/DDBJ databases">
        <authorList>
            <person name="Lysoe E."/>
        </authorList>
    </citation>
    <scope>NUCLEOTIDE SEQUENCE [LARGE SCALE GENOMIC DNA]</scope>
    <source>
        <strain evidence="5">LJ96T</strain>
    </source>
</reference>
<dbReference type="Pfam" id="PF20410">
    <property type="entry name" value="X-Tfes_XVIPCD"/>
    <property type="match status" value="1"/>
</dbReference>
<dbReference type="Pfam" id="PF01471">
    <property type="entry name" value="PG_binding_1"/>
    <property type="match status" value="1"/>
</dbReference>
<dbReference type="InterPro" id="IPR046519">
    <property type="entry name" value="X-Tfes_XVIPCD"/>
</dbReference>
<feature type="region of interest" description="Disordered" evidence="1">
    <location>
        <begin position="390"/>
        <end position="429"/>
    </location>
</feature>
<dbReference type="InterPro" id="IPR002477">
    <property type="entry name" value="Peptidoglycan-bd-like"/>
</dbReference>
<dbReference type="SUPFAM" id="SSF47090">
    <property type="entry name" value="PGBD-like"/>
    <property type="match status" value="1"/>
</dbReference>
<feature type="compositionally biased region" description="Polar residues" evidence="1">
    <location>
        <begin position="200"/>
        <end position="210"/>
    </location>
</feature>
<dbReference type="KEGG" id="lrz:BJI69_21665"/>
<evidence type="ECO:0000256" key="1">
    <source>
        <dbReference type="SAM" id="MobiDB-lite"/>
    </source>
</evidence>
<evidence type="ECO:0000259" key="3">
    <source>
        <dbReference type="Pfam" id="PF20410"/>
    </source>
</evidence>
<evidence type="ECO:0000259" key="2">
    <source>
        <dbReference type="Pfam" id="PF01471"/>
    </source>
</evidence>
<evidence type="ECO:0000313" key="4">
    <source>
        <dbReference type="EMBL" id="APG06254.1"/>
    </source>
</evidence>
<dbReference type="AlphaFoldDB" id="A0A1L3EZ18"/>
<feature type="domain" description="Peptidoglycan binding-like" evidence="2">
    <location>
        <begin position="219"/>
        <end position="280"/>
    </location>
</feature>
<dbReference type="InterPro" id="IPR036365">
    <property type="entry name" value="PGBD-like_sf"/>
</dbReference>
<dbReference type="InterPro" id="IPR036366">
    <property type="entry name" value="PGBDSf"/>
</dbReference>
<proteinExistence type="predicted"/>
<keyword evidence="5" id="KW-1185">Reference proteome</keyword>